<dbReference type="Gene3D" id="2.40.50.220">
    <property type="entry name" value="EutN/Ccml"/>
    <property type="match status" value="1"/>
</dbReference>
<name>A0A5S9F454_UABAM</name>
<evidence type="ECO:0000256" key="1">
    <source>
        <dbReference type="ARBA" id="ARBA00024322"/>
    </source>
</evidence>
<protein>
    <submittedName>
        <fullName evidence="3">Ethanolamine utilization protein EutN</fullName>
    </submittedName>
</protein>
<evidence type="ECO:0000256" key="2">
    <source>
        <dbReference type="ARBA" id="ARBA00024446"/>
    </source>
</evidence>
<dbReference type="KEGG" id="uam:UABAM_03814"/>
<keyword evidence="2" id="KW-1283">Bacterial microcompartment</keyword>
<comment type="subcellular location">
    <subcellularLocation>
        <location evidence="1">Bacterial microcompartment</location>
    </subcellularLocation>
</comment>
<dbReference type="Proteomes" id="UP000326354">
    <property type="component" value="Chromosome"/>
</dbReference>
<dbReference type="PANTHER" id="PTHR36539">
    <property type="entry name" value="ETHANOLAMINE UTILIZATION PROTEIN EUTN"/>
    <property type="match status" value="1"/>
</dbReference>
<proteinExistence type="predicted"/>
<keyword evidence="4" id="KW-1185">Reference proteome</keyword>
<organism evidence="3 4">
    <name type="scientific">Uabimicrobium amorphum</name>
    <dbReference type="NCBI Taxonomy" id="2596890"/>
    <lineage>
        <taxon>Bacteria</taxon>
        <taxon>Pseudomonadati</taxon>
        <taxon>Planctomycetota</taxon>
        <taxon>Candidatus Uabimicrobiia</taxon>
        <taxon>Candidatus Uabimicrobiales</taxon>
        <taxon>Candidatus Uabimicrobiaceae</taxon>
        <taxon>Candidatus Uabimicrobium</taxon>
    </lineage>
</organism>
<evidence type="ECO:0000313" key="4">
    <source>
        <dbReference type="Proteomes" id="UP000326354"/>
    </source>
</evidence>
<reference evidence="3 4" key="1">
    <citation type="submission" date="2019-08" db="EMBL/GenBank/DDBJ databases">
        <title>Complete genome sequence of Candidatus Uab amorphum.</title>
        <authorList>
            <person name="Shiratori T."/>
            <person name="Suzuki S."/>
            <person name="Kakizawa Y."/>
            <person name="Ishida K."/>
        </authorList>
    </citation>
    <scope>NUCLEOTIDE SEQUENCE [LARGE SCALE GENOMIC DNA]</scope>
    <source>
        <strain evidence="3 4">SRT547</strain>
    </source>
</reference>
<dbReference type="Pfam" id="PF03319">
    <property type="entry name" value="EutN_CcmL"/>
    <property type="match status" value="1"/>
</dbReference>
<dbReference type="InterPro" id="IPR004992">
    <property type="entry name" value="EutN_CcmL"/>
</dbReference>
<dbReference type="SUPFAM" id="SSF159133">
    <property type="entry name" value="EutN/CcmL-like"/>
    <property type="match status" value="1"/>
</dbReference>
<dbReference type="AlphaFoldDB" id="A0A5S9F454"/>
<accession>A0A5S9F454</accession>
<evidence type="ECO:0000313" key="3">
    <source>
        <dbReference type="EMBL" id="BBM85447.1"/>
    </source>
</evidence>
<gene>
    <name evidence="3" type="ORF">UABAM_03814</name>
</gene>
<sequence>MPQMGIIIGTIWGTQKYPGLEDAKMQIMQPICGVTRQHLGQPITVVDTVGAGPGETVLYITAYEAVIPYHRDMVPIDAAVVGIVESTYVKDTTS</sequence>
<dbReference type="EMBL" id="AP019860">
    <property type="protein sequence ID" value="BBM85447.1"/>
    <property type="molecule type" value="Genomic_DNA"/>
</dbReference>
<dbReference type="GO" id="GO:0031469">
    <property type="term" value="C:bacterial microcompartment"/>
    <property type="evidence" value="ECO:0007669"/>
    <property type="project" value="UniProtKB-SubCell"/>
</dbReference>
<dbReference type="RefSeq" id="WP_229759275.1">
    <property type="nucleotide sequence ID" value="NZ_AP019860.1"/>
</dbReference>
<dbReference type="InterPro" id="IPR036677">
    <property type="entry name" value="EutN_CcmL_sf"/>
</dbReference>
<dbReference type="PROSITE" id="PS51932">
    <property type="entry name" value="BMV"/>
    <property type="match status" value="1"/>
</dbReference>